<evidence type="ECO:0000313" key="2">
    <source>
        <dbReference type="EMBL" id="MFD2257061.1"/>
    </source>
</evidence>
<evidence type="ECO:0000313" key="3">
    <source>
        <dbReference type="Proteomes" id="UP001597375"/>
    </source>
</evidence>
<keyword evidence="1" id="KW-0812">Transmembrane</keyword>
<keyword evidence="1" id="KW-1133">Transmembrane helix</keyword>
<dbReference type="Proteomes" id="UP001597375">
    <property type="component" value="Unassembled WGS sequence"/>
</dbReference>
<accession>A0ABW5DBP3</accession>
<evidence type="ECO:0000256" key="1">
    <source>
        <dbReference type="SAM" id="Phobius"/>
    </source>
</evidence>
<protein>
    <recommendedName>
        <fullName evidence="4">2TM domain-containing protein</fullName>
    </recommendedName>
</protein>
<organism evidence="2 3">
    <name type="scientific">Luteolibacter algae</name>
    <dbReference type="NCBI Taxonomy" id="454151"/>
    <lineage>
        <taxon>Bacteria</taxon>
        <taxon>Pseudomonadati</taxon>
        <taxon>Verrucomicrobiota</taxon>
        <taxon>Verrucomicrobiia</taxon>
        <taxon>Verrucomicrobiales</taxon>
        <taxon>Verrucomicrobiaceae</taxon>
        <taxon>Luteolibacter</taxon>
    </lineage>
</organism>
<keyword evidence="3" id="KW-1185">Reference proteome</keyword>
<dbReference type="EMBL" id="JBHUIT010000017">
    <property type="protein sequence ID" value="MFD2257061.1"/>
    <property type="molecule type" value="Genomic_DNA"/>
</dbReference>
<feature type="transmembrane region" description="Helical" evidence="1">
    <location>
        <begin position="59"/>
        <end position="81"/>
    </location>
</feature>
<evidence type="ECO:0008006" key="4">
    <source>
        <dbReference type="Google" id="ProtNLM"/>
    </source>
</evidence>
<comment type="caution">
    <text evidence="2">The sequence shown here is derived from an EMBL/GenBank/DDBJ whole genome shotgun (WGS) entry which is preliminary data.</text>
</comment>
<reference evidence="3" key="1">
    <citation type="journal article" date="2019" name="Int. J. Syst. Evol. Microbiol.">
        <title>The Global Catalogue of Microorganisms (GCM) 10K type strain sequencing project: providing services to taxonomists for standard genome sequencing and annotation.</title>
        <authorList>
            <consortium name="The Broad Institute Genomics Platform"/>
            <consortium name="The Broad Institute Genome Sequencing Center for Infectious Disease"/>
            <person name="Wu L."/>
            <person name="Ma J."/>
        </authorList>
    </citation>
    <scope>NUCLEOTIDE SEQUENCE [LARGE SCALE GENOMIC DNA]</scope>
    <source>
        <strain evidence="3">CGMCC 4.7106</strain>
    </source>
</reference>
<dbReference type="RefSeq" id="WP_386820348.1">
    <property type="nucleotide sequence ID" value="NZ_JBHUIT010000017.1"/>
</dbReference>
<name>A0ABW5DBP3_9BACT</name>
<gene>
    <name evidence="2" type="ORF">ACFSSA_10255</name>
</gene>
<feature type="transmembrane region" description="Helical" evidence="1">
    <location>
        <begin position="28"/>
        <end position="47"/>
    </location>
</feature>
<keyword evidence="1" id="KW-0472">Membrane</keyword>
<sequence length="89" mass="10407">MSGKQSDWESSKNLAKAILHDRSMRRKWLARWLILTLAWMVSGLWVIDSWLDASVVRFLIWWGICAILALGLMLFALYDALSVIREERK</sequence>
<proteinExistence type="predicted"/>